<organism evidence="2 3">
    <name type="scientific">Bacillus changyiensis</name>
    <dbReference type="NCBI Taxonomy" id="3004103"/>
    <lineage>
        <taxon>Bacteria</taxon>
        <taxon>Bacillati</taxon>
        <taxon>Bacillota</taxon>
        <taxon>Bacilli</taxon>
        <taxon>Bacillales</taxon>
        <taxon>Bacillaceae</taxon>
        <taxon>Bacillus</taxon>
    </lineage>
</organism>
<dbReference type="Gene3D" id="1.20.120.450">
    <property type="entry name" value="dinb family like domain"/>
    <property type="match status" value="1"/>
</dbReference>
<evidence type="ECO:0000259" key="1">
    <source>
        <dbReference type="Pfam" id="PF12867"/>
    </source>
</evidence>
<protein>
    <submittedName>
        <fullName evidence="2">DinB family protein</fullName>
    </submittedName>
</protein>
<sequence>MGHYLFQQLRFAREATIEYVKGIDEKQLEIVPEGLNNNIKWNIGHIYMVMEKFAFQLTGEKAVVPNHFPELFNPGTSPKDWAIETPTIEELNVLLNVQQERMEANLSERLAQPLQEIYHSSTGLQISSIAECLSFCLYHEGMHFGAIKGIHQRLKNKD</sequence>
<proteinExistence type="predicted"/>
<dbReference type="InterPro" id="IPR034660">
    <property type="entry name" value="DinB/YfiT-like"/>
</dbReference>
<reference evidence="2 3" key="1">
    <citation type="submission" date="2023-01" db="EMBL/GenBank/DDBJ databases">
        <title>Bacillus changyiensis sp. nov., isolated from a coastal deposit.</title>
        <authorList>
            <person name="Xiao G."/>
            <person name="Lai Q."/>
            <person name="Hu Z."/>
            <person name="Shao Z."/>
        </authorList>
    </citation>
    <scope>NUCLEOTIDE SEQUENCE [LARGE SCALE GENOMIC DNA]</scope>
    <source>
        <strain evidence="2 3">CLL-7-23</strain>
    </source>
</reference>
<dbReference type="InterPro" id="IPR024775">
    <property type="entry name" value="DinB-like"/>
</dbReference>
<evidence type="ECO:0000313" key="3">
    <source>
        <dbReference type="Proteomes" id="UP001211894"/>
    </source>
</evidence>
<keyword evidence="3" id="KW-1185">Reference proteome</keyword>
<accession>A0ABT4X7W3</accession>
<dbReference type="Proteomes" id="UP001211894">
    <property type="component" value="Unassembled WGS sequence"/>
</dbReference>
<name>A0ABT4X7W3_9BACI</name>
<dbReference type="RefSeq" id="WP_271342137.1">
    <property type="nucleotide sequence ID" value="NZ_JAQKAB010000015.1"/>
</dbReference>
<dbReference type="Pfam" id="PF12867">
    <property type="entry name" value="DinB_2"/>
    <property type="match status" value="1"/>
</dbReference>
<evidence type="ECO:0000313" key="2">
    <source>
        <dbReference type="EMBL" id="MDA7028328.1"/>
    </source>
</evidence>
<dbReference type="SUPFAM" id="SSF109854">
    <property type="entry name" value="DinB/YfiT-like putative metalloenzymes"/>
    <property type="match status" value="1"/>
</dbReference>
<gene>
    <name evidence="2" type="ORF">PJ311_17435</name>
</gene>
<dbReference type="EMBL" id="JAQKAB010000015">
    <property type="protein sequence ID" value="MDA7028328.1"/>
    <property type="molecule type" value="Genomic_DNA"/>
</dbReference>
<comment type="caution">
    <text evidence="2">The sequence shown here is derived from an EMBL/GenBank/DDBJ whole genome shotgun (WGS) entry which is preliminary data.</text>
</comment>
<feature type="domain" description="DinB-like" evidence="1">
    <location>
        <begin position="8"/>
        <end position="147"/>
    </location>
</feature>